<proteinExistence type="predicted"/>
<organism evidence="1 2">
    <name type="scientific">Staurois parvus</name>
    <dbReference type="NCBI Taxonomy" id="386267"/>
    <lineage>
        <taxon>Eukaryota</taxon>
        <taxon>Metazoa</taxon>
        <taxon>Chordata</taxon>
        <taxon>Craniata</taxon>
        <taxon>Vertebrata</taxon>
        <taxon>Euteleostomi</taxon>
        <taxon>Amphibia</taxon>
        <taxon>Batrachia</taxon>
        <taxon>Anura</taxon>
        <taxon>Neobatrachia</taxon>
        <taxon>Ranoidea</taxon>
        <taxon>Ranidae</taxon>
        <taxon>Staurois</taxon>
    </lineage>
</organism>
<comment type="caution">
    <text evidence="1">The sequence shown here is derived from an EMBL/GenBank/DDBJ whole genome shotgun (WGS) entry which is preliminary data.</text>
</comment>
<dbReference type="Proteomes" id="UP001162483">
    <property type="component" value="Unassembled WGS sequence"/>
</dbReference>
<protein>
    <submittedName>
        <fullName evidence="1">Uncharacterized protein</fullName>
    </submittedName>
</protein>
<keyword evidence="2" id="KW-1185">Reference proteome</keyword>
<evidence type="ECO:0000313" key="2">
    <source>
        <dbReference type="Proteomes" id="UP001162483"/>
    </source>
</evidence>
<reference evidence="1" key="1">
    <citation type="submission" date="2023-05" db="EMBL/GenBank/DDBJ databases">
        <authorList>
            <person name="Stuckert A."/>
        </authorList>
    </citation>
    <scope>NUCLEOTIDE SEQUENCE</scope>
</reference>
<name>A0ABN9C1Y6_9NEOB</name>
<dbReference type="EMBL" id="CATNWA010007426">
    <property type="protein sequence ID" value="CAI9554015.1"/>
    <property type="molecule type" value="Genomic_DNA"/>
</dbReference>
<sequence length="84" mass="9766">METNRYNVSTAVNELSELSEIAELSAVTLLPADREKFDSCTRSLLKFGFDANRIFPEIRNEFHFARFDSLISNYQLVVWLLFKS</sequence>
<accession>A0ABN9C1Y6</accession>
<gene>
    <name evidence="1" type="ORF">SPARVUS_LOCUS4133880</name>
</gene>
<evidence type="ECO:0000313" key="1">
    <source>
        <dbReference type="EMBL" id="CAI9554015.1"/>
    </source>
</evidence>